<dbReference type="InterPro" id="IPR006027">
    <property type="entry name" value="NusB_RsmB_TIM44"/>
</dbReference>
<dbReference type="GO" id="GO:0001510">
    <property type="term" value="P:RNA methylation"/>
    <property type="evidence" value="ECO:0007669"/>
    <property type="project" value="InterPro"/>
</dbReference>
<evidence type="ECO:0000259" key="7">
    <source>
        <dbReference type="PROSITE" id="PS51686"/>
    </source>
</evidence>
<dbReference type="SUPFAM" id="SSF48013">
    <property type="entry name" value="NusB-like"/>
    <property type="match status" value="1"/>
</dbReference>
<comment type="similarity">
    <text evidence="5">Belongs to the class I-like SAM-binding methyltransferase superfamily. RsmB/NOP family.</text>
</comment>
<feature type="binding site" evidence="5">
    <location>
        <position position="375"/>
    </location>
    <ligand>
        <name>S-adenosyl-L-methionine</name>
        <dbReference type="ChEBI" id="CHEBI:59789"/>
    </ligand>
</feature>
<evidence type="ECO:0000256" key="3">
    <source>
        <dbReference type="ARBA" id="ARBA00022691"/>
    </source>
</evidence>
<dbReference type="Gene3D" id="1.10.940.10">
    <property type="entry name" value="NusB-like"/>
    <property type="match status" value="1"/>
</dbReference>
<proteinExistence type="inferred from homology"/>
<feature type="compositionally biased region" description="Basic and acidic residues" evidence="6">
    <location>
        <begin position="64"/>
        <end position="79"/>
    </location>
</feature>
<protein>
    <submittedName>
        <fullName evidence="8">16S rRNA (Cytosine967-C5)-methyltransferase</fullName>
    </submittedName>
</protein>
<evidence type="ECO:0000313" key="9">
    <source>
        <dbReference type="Proteomes" id="UP000231644"/>
    </source>
</evidence>
<dbReference type="GO" id="GO:0008173">
    <property type="term" value="F:RNA methyltransferase activity"/>
    <property type="evidence" value="ECO:0007669"/>
    <property type="project" value="InterPro"/>
</dbReference>
<dbReference type="CDD" id="cd02440">
    <property type="entry name" value="AdoMet_MTases"/>
    <property type="match status" value="1"/>
</dbReference>
<dbReference type="Proteomes" id="UP000231644">
    <property type="component" value="Unassembled WGS sequence"/>
</dbReference>
<feature type="compositionally biased region" description="Basic and acidic residues" evidence="6">
    <location>
        <begin position="1"/>
        <end position="12"/>
    </location>
</feature>
<dbReference type="AlphaFoldDB" id="A0A1I1HVX3"/>
<feature type="active site" description="Nucleophile" evidence="5">
    <location>
        <position position="428"/>
    </location>
</feature>
<evidence type="ECO:0000256" key="6">
    <source>
        <dbReference type="SAM" id="MobiDB-lite"/>
    </source>
</evidence>
<dbReference type="InterPro" id="IPR029063">
    <property type="entry name" value="SAM-dependent_MTases_sf"/>
</dbReference>
<feature type="compositionally biased region" description="Gly residues" evidence="6">
    <location>
        <begin position="18"/>
        <end position="27"/>
    </location>
</feature>
<evidence type="ECO:0000256" key="1">
    <source>
        <dbReference type="ARBA" id="ARBA00022603"/>
    </source>
</evidence>
<evidence type="ECO:0000313" key="8">
    <source>
        <dbReference type="EMBL" id="SFC28217.1"/>
    </source>
</evidence>
<gene>
    <name evidence="8" type="ORF">SAMN05421762_0407</name>
</gene>
<accession>A0A1I1HVX3</accession>
<feature type="compositionally biased region" description="Gly residues" evidence="6">
    <location>
        <begin position="37"/>
        <end position="55"/>
    </location>
</feature>
<feature type="region of interest" description="Disordered" evidence="6">
    <location>
        <begin position="1"/>
        <end position="79"/>
    </location>
</feature>
<dbReference type="InterPro" id="IPR001678">
    <property type="entry name" value="MeTrfase_RsmB-F_NOP2_dom"/>
</dbReference>
<evidence type="ECO:0000256" key="4">
    <source>
        <dbReference type="ARBA" id="ARBA00022884"/>
    </source>
</evidence>
<keyword evidence="1 5" id="KW-0489">Methyltransferase</keyword>
<comment type="caution">
    <text evidence="5">Lacks conserved residue(s) required for the propagation of feature annotation.</text>
</comment>
<evidence type="ECO:0000256" key="2">
    <source>
        <dbReference type="ARBA" id="ARBA00022679"/>
    </source>
</evidence>
<sequence length="497" mass="52900">MTPPRKPNDPSRRTGPRKAGGAGGMSKGKGPHKGPNKGPGKGTGKPMGRRPGGPQGKAQGNRPQDSDRPDRPARPMDPRRAAHRLVCAVLEDQETLAELTGRTGPLARMEPADRARAQRLATETLRNLDPLDALLAQFIERIPAPPVQNVLRIAAYELATGEAAHGVVNAAVTQISAMHRYKQAKGMANAVLRRVADVAPAAWADRSPSRLPEWLREPLVMAWGDEVITACEAAHARGAPLDLTLREQKLAEPLSAQIDAQILPTGSLRVDRSVQVSALPGFDAGTWWVQDAAAALPARILAAKPGEKVLDLCAAPGGKTMQLASAGADVTALDISPARSERIEENLTRTGLTARIVTGDALDFAEDGWDAILLDAPCSATGTIRRHPDLPYAQDGSTISALIDLQAQMIDHALSLLKPGGRLVFCTCSLIPDEGEVQVDEALARHPGLTTDRAALDLPGIDPAWITEEGGLRLRPDYWAETGGMDGFYCAVLHKPA</sequence>
<dbReference type="InterPro" id="IPR035926">
    <property type="entry name" value="NusB-like_sf"/>
</dbReference>
<dbReference type="GO" id="GO:0006355">
    <property type="term" value="P:regulation of DNA-templated transcription"/>
    <property type="evidence" value="ECO:0007669"/>
    <property type="project" value="InterPro"/>
</dbReference>
<keyword evidence="3 5" id="KW-0949">S-adenosyl-L-methionine</keyword>
<dbReference type="Pfam" id="PF01189">
    <property type="entry name" value="Methyltr_RsmB-F"/>
    <property type="match status" value="1"/>
</dbReference>
<dbReference type="Pfam" id="PF01029">
    <property type="entry name" value="NusB"/>
    <property type="match status" value="1"/>
</dbReference>
<dbReference type="GO" id="GO:0003723">
    <property type="term" value="F:RNA binding"/>
    <property type="evidence" value="ECO:0007669"/>
    <property type="project" value="UniProtKB-UniRule"/>
</dbReference>
<organism evidence="8 9">
    <name type="scientific">Pseudooceanicola nitratireducens</name>
    <dbReference type="NCBI Taxonomy" id="517719"/>
    <lineage>
        <taxon>Bacteria</taxon>
        <taxon>Pseudomonadati</taxon>
        <taxon>Pseudomonadota</taxon>
        <taxon>Alphaproteobacteria</taxon>
        <taxon>Rhodobacterales</taxon>
        <taxon>Paracoccaceae</taxon>
        <taxon>Pseudooceanicola</taxon>
    </lineage>
</organism>
<dbReference type="Gene3D" id="3.40.50.150">
    <property type="entry name" value="Vaccinia Virus protein VP39"/>
    <property type="match status" value="1"/>
</dbReference>
<dbReference type="PRINTS" id="PR02008">
    <property type="entry name" value="RCMTFAMILY"/>
</dbReference>
<keyword evidence="4 5" id="KW-0694">RNA-binding</keyword>
<feature type="binding site" evidence="5">
    <location>
        <begin position="313"/>
        <end position="319"/>
    </location>
    <ligand>
        <name>S-adenosyl-L-methionine</name>
        <dbReference type="ChEBI" id="CHEBI:59789"/>
    </ligand>
</feature>
<dbReference type="SUPFAM" id="SSF53335">
    <property type="entry name" value="S-adenosyl-L-methionine-dependent methyltransferases"/>
    <property type="match status" value="1"/>
</dbReference>
<dbReference type="PANTHER" id="PTHR22807:SF61">
    <property type="entry name" value="NOL1_NOP2_SUN FAMILY PROTEIN _ ANTITERMINATION NUSB DOMAIN-CONTAINING PROTEIN"/>
    <property type="match status" value="1"/>
</dbReference>
<dbReference type="InterPro" id="IPR023267">
    <property type="entry name" value="RCMT"/>
</dbReference>
<keyword evidence="2 5" id="KW-0808">Transferase</keyword>
<name>A0A1I1HVX3_9RHOB</name>
<evidence type="ECO:0000256" key="5">
    <source>
        <dbReference type="PROSITE-ProRule" id="PRU01023"/>
    </source>
</evidence>
<dbReference type="EMBL" id="FOLX01000001">
    <property type="protein sequence ID" value="SFC28217.1"/>
    <property type="molecule type" value="Genomic_DNA"/>
</dbReference>
<dbReference type="PROSITE" id="PS51686">
    <property type="entry name" value="SAM_MT_RSMB_NOP"/>
    <property type="match status" value="1"/>
</dbReference>
<dbReference type="InterPro" id="IPR049560">
    <property type="entry name" value="MeTrfase_RsmB-F_NOP2_cat"/>
</dbReference>
<feature type="domain" description="SAM-dependent MTase RsmB/NOP-type" evidence="7">
    <location>
        <begin position="203"/>
        <end position="496"/>
    </location>
</feature>
<dbReference type="PANTHER" id="PTHR22807">
    <property type="entry name" value="NOP2 YEAST -RELATED NOL1/NOP2/FMU SUN DOMAIN-CONTAINING"/>
    <property type="match status" value="1"/>
</dbReference>
<keyword evidence="9" id="KW-1185">Reference proteome</keyword>
<dbReference type="STRING" id="517719.SAMN05421762_0407"/>
<feature type="binding site" evidence="5">
    <location>
        <position position="334"/>
    </location>
    <ligand>
        <name>S-adenosyl-L-methionine</name>
        <dbReference type="ChEBI" id="CHEBI:59789"/>
    </ligand>
</feature>
<reference evidence="8 9" key="1">
    <citation type="submission" date="2016-10" db="EMBL/GenBank/DDBJ databases">
        <authorList>
            <person name="de Groot N.N."/>
        </authorList>
    </citation>
    <scope>NUCLEOTIDE SEQUENCE [LARGE SCALE GENOMIC DNA]</scope>
    <source>
        <strain evidence="8 9">DSM 29619</strain>
    </source>
</reference>